<organism evidence="1 2">
    <name type="scientific">Sporosarcina saromensis</name>
    <dbReference type="NCBI Taxonomy" id="359365"/>
    <lineage>
        <taxon>Bacteria</taxon>
        <taxon>Bacillati</taxon>
        <taxon>Bacillota</taxon>
        <taxon>Bacilli</taxon>
        <taxon>Bacillales</taxon>
        <taxon>Caryophanaceae</taxon>
        <taxon>Sporosarcina</taxon>
    </lineage>
</organism>
<protein>
    <submittedName>
        <fullName evidence="1">Uncharacterized protein</fullName>
    </submittedName>
</protein>
<sequence length="281" mass="32413">MRFNSNLPYPVLNKENDNYLASRFEVEVKAEKSFGQVKLEMFCTLENEGIKKLIEEGNAAFVMHIECPQTSYRSIVKSNMPSLSAHIDDQRLRGKMEIRPFIIATTTIENYTNIQLNDFYRDLPLTFEKGNMLAIAEAIDIILHEESTETQNLPSIITVRRVEKSEHMNIQMSSDQILIELPKGIYDKYAEYAGSRLKDTILATVFTPCLVDVFHTLKEDTSGYEDYKWYQVLVQIFDNNNIPFSQVLDGTVPVIQAVQLVLRNPLEKSFKEIEKLIKEED</sequence>
<evidence type="ECO:0000313" key="1">
    <source>
        <dbReference type="EMBL" id="MDW0113272.1"/>
    </source>
</evidence>
<evidence type="ECO:0000313" key="2">
    <source>
        <dbReference type="Proteomes" id="UP001282284"/>
    </source>
</evidence>
<dbReference type="Proteomes" id="UP001282284">
    <property type="component" value="Unassembled WGS sequence"/>
</dbReference>
<gene>
    <name evidence="1" type="ORF">QT711_08730</name>
</gene>
<dbReference type="EMBL" id="JAUBDI010000006">
    <property type="protein sequence ID" value="MDW0113272.1"/>
    <property type="molecule type" value="Genomic_DNA"/>
</dbReference>
<reference evidence="1 2" key="1">
    <citation type="submission" date="2023-06" db="EMBL/GenBank/DDBJ databases">
        <title>Sporosarcina sp. nov., isolated from Korean traditional fermented seafood 'Jeotgal'.</title>
        <authorList>
            <person name="Yang A.I."/>
            <person name="Shin N.-R."/>
        </authorList>
    </citation>
    <scope>NUCLEOTIDE SEQUENCE [LARGE SCALE GENOMIC DNA]</scope>
    <source>
        <strain evidence="1 2">KCTC13119</strain>
    </source>
</reference>
<keyword evidence="2" id="KW-1185">Reference proteome</keyword>
<comment type="caution">
    <text evidence="1">The sequence shown here is derived from an EMBL/GenBank/DDBJ whole genome shotgun (WGS) entry which is preliminary data.</text>
</comment>
<dbReference type="RefSeq" id="WP_317943499.1">
    <property type="nucleotide sequence ID" value="NZ_JAUBDI010000006.1"/>
</dbReference>
<proteinExistence type="predicted"/>
<name>A0ABU4GCG4_9BACL</name>
<accession>A0ABU4GCG4</accession>